<dbReference type="InterPro" id="IPR029050">
    <property type="entry name" value="Immunoprotect_excell_Ig-like"/>
</dbReference>
<organism evidence="3 4">
    <name type="scientific">Salinicoccus roseus</name>
    <dbReference type="NCBI Taxonomy" id="45670"/>
    <lineage>
        <taxon>Bacteria</taxon>
        <taxon>Bacillati</taxon>
        <taxon>Bacillota</taxon>
        <taxon>Bacilli</taxon>
        <taxon>Bacillales</taxon>
        <taxon>Staphylococcaceae</taxon>
        <taxon>Salinicoccus</taxon>
    </lineage>
</organism>
<feature type="compositionally biased region" description="Acidic residues" evidence="2">
    <location>
        <begin position="26"/>
        <end position="70"/>
    </location>
</feature>
<dbReference type="RefSeq" id="WP_094905342.1">
    <property type="nucleotide sequence ID" value="NZ_JAIMFU010000051.1"/>
</dbReference>
<proteinExistence type="predicted"/>
<dbReference type="PROSITE" id="PS51257">
    <property type="entry name" value="PROKAR_LIPOPROTEIN"/>
    <property type="match status" value="1"/>
</dbReference>
<gene>
    <name evidence="3" type="ORF">CFN03_00490</name>
</gene>
<sequence>MTLKKYLLAGGLSTVLVLGACGGDGGSEEETSEEETAQEDSENTSEDATTEEESSEESTEESDSGSSEDGEVTHSGEYGDYTVTEFGQYTIEPEESEEETTEEETEEGAEEPQPTEVVTIEFEFTNNSDVATAPQEAFGLDLAVRQIMEGGETTLENLTMDLPEDYEKSEEAAAASEMIEPGETATAVLAYGPVDPELETVLQSRDNPMAEEEIEPLDHTIELESTESSEEETTEEETEEDSEE</sequence>
<name>A0A265E8I8_9STAP</name>
<reference evidence="3 4" key="1">
    <citation type="submission" date="2017-07" db="EMBL/GenBank/DDBJ databases">
        <title>Shotgun whole genome sequences of three halophilic bacterial isolates.</title>
        <authorList>
            <person name="Pozzo T."/>
            <person name="Higdon S.M."/>
            <person name="Quillaguaman J."/>
        </authorList>
    </citation>
    <scope>NUCLEOTIDE SEQUENCE [LARGE SCALE GENOMIC DNA]</scope>
    <source>
        <strain evidence="3 4">BU-1</strain>
    </source>
</reference>
<evidence type="ECO:0000256" key="2">
    <source>
        <dbReference type="SAM" id="MobiDB-lite"/>
    </source>
</evidence>
<evidence type="ECO:0000256" key="1">
    <source>
        <dbReference type="ARBA" id="ARBA00022729"/>
    </source>
</evidence>
<dbReference type="Gene3D" id="2.60.40.1240">
    <property type="match status" value="1"/>
</dbReference>
<evidence type="ECO:0000313" key="4">
    <source>
        <dbReference type="Proteomes" id="UP000216682"/>
    </source>
</evidence>
<accession>A0A265E8I8</accession>
<protein>
    <submittedName>
        <fullName evidence="3">DUF5067 domain-containing protein</fullName>
    </submittedName>
</protein>
<dbReference type="EMBL" id="NPEZ01000001">
    <property type="protein sequence ID" value="OZT77795.1"/>
    <property type="molecule type" value="Genomic_DNA"/>
</dbReference>
<feature type="compositionally biased region" description="Acidic residues" evidence="2">
    <location>
        <begin position="224"/>
        <end position="244"/>
    </location>
</feature>
<dbReference type="AlphaFoldDB" id="A0A265E8I8"/>
<comment type="caution">
    <text evidence="3">The sequence shown here is derived from an EMBL/GenBank/DDBJ whole genome shotgun (WGS) entry which is preliminary data.</text>
</comment>
<feature type="region of interest" description="Disordered" evidence="2">
    <location>
        <begin position="17"/>
        <end position="116"/>
    </location>
</feature>
<keyword evidence="1" id="KW-0732">Signal</keyword>
<feature type="region of interest" description="Disordered" evidence="2">
    <location>
        <begin position="203"/>
        <end position="244"/>
    </location>
</feature>
<evidence type="ECO:0000313" key="3">
    <source>
        <dbReference type="EMBL" id="OZT77795.1"/>
    </source>
</evidence>
<dbReference type="Proteomes" id="UP000216682">
    <property type="component" value="Unassembled WGS sequence"/>
</dbReference>
<feature type="compositionally biased region" description="Acidic residues" evidence="2">
    <location>
        <begin position="92"/>
        <end position="110"/>
    </location>
</feature>